<name>A0A9X2AJ36_9FLAO</name>
<evidence type="ECO:0000256" key="2">
    <source>
        <dbReference type="ARBA" id="ARBA00022729"/>
    </source>
</evidence>
<dbReference type="InterPro" id="IPR052574">
    <property type="entry name" value="CDIRP"/>
</dbReference>
<dbReference type="Proteomes" id="UP001139369">
    <property type="component" value="Unassembled WGS sequence"/>
</dbReference>
<evidence type="ECO:0000313" key="7">
    <source>
        <dbReference type="Proteomes" id="UP001139369"/>
    </source>
</evidence>
<dbReference type="Pfam" id="PF23952">
    <property type="entry name" value="LRR_EndoS"/>
    <property type="match status" value="1"/>
</dbReference>
<proteinExistence type="predicted"/>
<feature type="signal peptide" evidence="4">
    <location>
        <begin position="1"/>
        <end position="18"/>
    </location>
</feature>
<evidence type="ECO:0000259" key="5">
    <source>
        <dbReference type="Pfam" id="PF18962"/>
    </source>
</evidence>
<gene>
    <name evidence="6" type="ORF">MC378_05870</name>
</gene>
<keyword evidence="1" id="KW-0433">Leucine-rich repeat</keyword>
<evidence type="ECO:0000256" key="3">
    <source>
        <dbReference type="ARBA" id="ARBA00022737"/>
    </source>
</evidence>
<dbReference type="AlphaFoldDB" id="A0A9X2AJ36"/>
<dbReference type="InterPro" id="IPR026444">
    <property type="entry name" value="Secre_tail"/>
</dbReference>
<sequence length="908" mass="99327">MMKKLLFLLTLVSLPAIAQTTYVPDDNFEQYLIDSGYDDILDDYVLTANISSVTNLSMYNKNIEDLTGIEDFEALERLTCSNNTALTSIDVSSNLNLTNLSAGGTAIISLDVSNNTALESLHIGGTNINTIDLSHNPALINLYIHNTDIVNIDLSHNPALKAIDCYNTPITNLDLSNNPALERLTSYLTSLNSLDVSNNPVLEDLNINYNSSISILDVSNNPALKKIQCAETSITNLDLSNNPLLETLNCNSTPVRILNVSNSTALKSLNCSSTSISSLDLSNNPALESFTANNISDLEQINIKNGSNTTISTFSLSGNTNLTCVEVDDVAYSTTNWTAINNASVYSANCYTQPTTYVPDDNFEQALITLGYDTVLDDYVLTANITGITSLEIHSEDISDLTGIEDFVALEELRCNNNNISNLDVSNNTLLENLYCNDNPITSLIVSNNQLIKDLKCYNTNISTLDLSNNPALESLECYNTSLNVIAVSANPLLETVRCQNNSNLTYLNIKNGNNTTVTTFIANNNPNLTCVQVDDVTFSTNNWTSIPDVALYSENCFLEISTYIPDDEFENALIYLGYDTVLDDYVPTANISGVTSLNLNHKNISDLTGIEDFVALEELRCSATNISSLDLSNNTALSYLSCYGTSLENLDVSNNTLLEYLDCSYNDSLISVDVSDLTALTHVNCSYSELLNSLNLSYTNSIETLYCNNTALTSLGMPSSLIKLRAMNTPLSNIGFSNSPALEDIDCGNTALTVVDLSSNPALINISLYNNNLTELNVKNGANTNINYFNTIGNPNLSCIEVDDVNYSTTNWETIDNTSIFSENCSSLSVDQLSLNEFVLYPNPATDIFNVTSNQPITRMELFDISGKRVLQTSNATQVNISELQPGFYLLRIFSENTKTVKKLIIK</sequence>
<protein>
    <submittedName>
        <fullName evidence="6">T9SS type A sorting domain-containing protein</fullName>
    </submittedName>
</protein>
<dbReference type="PANTHER" id="PTHR47566">
    <property type="match status" value="1"/>
</dbReference>
<keyword evidence="2 4" id="KW-0732">Signal</keyword>
<feature type="domain" description="Secretion system C-terminal sorting" evidence="5">
    <location>
        <begin position="841"/>
        <end position="907"/>
    </location>
</feature>
<reference evidence="6" key="1">
    <citation type="submission" date="2022-02" db="EMBL/GenBank/DDBJ databases">
        <title>Polaribacter sp. MSW13, isolated from seawater.</title>
        <authorList>
            <person name="Kristyanto S."/>
            <person name="Jung J."/>
            <person name="Jeon C.O."/>
        </authorList>
    </citation>
    <scope>NUCLEOTIDE SEQUENCE</scope>
    <source>
        <strain evidence="6">MSW13</strain>
    </source>
</reference>
<accession>A0A9X2AJ36</accession>
<dbReference type="InterPro" id="IPR032675">
    <property type="entry name" value="LRR_dom_sf"/>
</dbReference>
<evidence type="ECO:0000256" key="1">
    <source>
        <dbReference type="ARBA" id="ARBA00022614"/>
    </source>
</evidence>
<dbReference type="RefSeq" id="WP_242177816.1">
    <property type="nucleotide sequence ID" value="NZ_JAKQYM010000003.1"/>
</dbReference>
<feature type="chain" id="PRO_5040874844" evidence="4">
    <location>
        <begin position="19"/>
        <end position="908"/>
    </location>
</feature>
<comment type="caution">
    <text evidence="6">The sequence shown here is derived from an EMBL/GenBank/DDBJ whole genome shotgun (WGS) entry which is preliminary data.</text>
</comment>
<dbReference type="Gene3D" id="3.80.10.10">
    <property type="entry name" value="Ribonuclease Inhibitor"/>
    <property type="match status" value="3"/>
</dbReference>
<keyword evidence="7" id="KW-1185">Reference proteome</keyword>
<keyword evidence="3" id="KW-0677">Repeat</keyword>
<dbReference type="SUPFAM" id="SSF52058">
    <property type="entry name" value="L domain-like"/>
    <property type="match status" value="3"/>
</dbReference>
<evidence type="ECO:0000313" key="6">
    <source>
        <dbReference type="EMBL" id="MCI2228687.1"/>
    </source>
</evidence>
<dbReference type="NCBIfam" id="TIGR04183">
    <property type="entry name" value="Por_Secre_tail"/>
    <property type="match status" value="1"/>
</dbReference>
<dbReference type="PANTHER" id="PTHR47566:SF1">
    <property type="entry name" value="PROTEIN NUD1"/>
    <property type="match status" value="1"/>
</dbReference>
<evidence type="ECO:0000256" key="4">
    <source>
        <dbReference type="SAM" id="SignalP"/>
    </source>
</evidence>
<dbReference type="EMBL" id="JAKQYM010000003">
    <property type="protein sequence ID" value="MCI2228687.1"/>
    <property type="molecule type" value="Genomic_DNA"/>
</dbReference>
<dbReference type="GO" id="GO:0035591">
    <property type="term" value="F:signaling adaptor activity"/>
    <property type="evidence" value="ECO:0007669"/>
    <property type="project" value="TreeGrafter"/>
</dbReference>
<organism evidence="6 7">
    <name type="scientific">Polaribacter marinus</name>
    <dbReference type="NCBI Taxonomy" id="2916838"/>
    <lineage>
        <taxon>Bacteria</taxon>
        <taxon>Pseudomonadati</taxon>
        <taxon>Bacteroidota</taxon>
        <taxon>Flavobacteriia</taxon>
        <taxon>Flavobacteriales</taxon>
        <taxon>Flavobacteriaceae</taxon>
    </lineage>
</organism>
<dbReference type="Pfam" id="PF18962">
    <property type="entry name" value="Por_Secre_tail"/>
    <property type="match status" value="1"/>
</dbReference>